<dbReference type="PROSITE" id="PS51233">
    <property type="entry name" value="VWFD"/>
    <property type="match status" value="4"/>
</dbReference>
<sequence length="2982" mass="315189">MGTAGLETTLWLIPLVLLAGSLSQTVTVVPSLNTISLSSVNASHIGRVCTTWGQSHFKTLDGDFFQLTSPCNHVLVSHCKGSYESFNIQMRRSVVNSIHTITSIVMKLQGSVVQITSSAVTVNGIKVSLPHISSGVFVKATTSSISVEAKLGIKAIWNLDDSLDIEIGSKYHNQTCGLCGNFDGVSNEFTKDGAALSVTDYAETHKVNGPTESCEEPDQNLNLSCGDKQLCDQTFSSAPFKSCQSLLDVGSFSKACMADVCNSTDNTDSVLCKTISEFSRQCTHAGGKPQQWRNETFCYKECPYNMEFLECSSSCPDSCSNPQASQTCDSHCHDGCSCPAGMVFDDIGNGGCVTVTQCPCLHSNKIYKSGESFSYRCGSCMCDSGQWKCQEANCPGTCSVEGGAHINTFDGKMYTFHGDCTYVLAQPSNGTVYTVLADLEKCGMADTRTCLRAVTLVLYGSSKFQVRILASGKVTVNQIPSQLPLFTPELSAFQQSSFYIHVTTKVGIQLTIQLSPVMQVFISADTSLKGATSGLCGNFNDKMNDDFVGQSGLVEGTAAAFANTWKTKAICPDISARFDNPCSQGISKEAYAQFWCSKLTDPKGVFAPCHSVVRPETYKDNCMYDSCNCEKSEDCMCAAVSSYVFACSAAGIHLSDWRTTICGQFKTCPVETVYAYNMSSCHRTCRSLSQTDHSCQANITPVDGCGCAEGTYMNEEGHCVSSANCPCYDRDTTIPSGQSVSRGGTTCVCRQGVLSCSGGTQLVSPDCVAPMVYVNCSTVQPGTTGTECQKSCSTLDMPCISTECISGCRCPDGLLSDGKGGCINETSCPCVHNSKLYQPGETLVVDCNTCVCSGRKFRCTTNVCDAVCGIYGDGHYITFDDKRFDFNGQCEYTLLQDYCGTDQSSGTFRINTENVPCGNTGTTCSKTIKIFLQDNEFQLDDEEFQVIKGSIQHSTQVQKMGIYLVVTIKPGLVLVWDKKTSLFITISSQFQGQVCGLCGNYDGNSRNDFTTRSQEKVADVLQFGNSWKVSGSCPNAVLVSDPCTSNGYRAAWSQKQCSIITSTTFQSCHSQVDPGPYYDSCVRDSCACDNGGDCECLCTAVAAYAKACNQAGACIKWRTPNLCPVFCDYYNSPGGCEWHYKPCGANCMKTCRNPSGNCSVLITDLEGCYPQCSSSQPYFDEDTMKCVTWDQCGCYDDKGVHSSIGEEAPSDNCYNCSCTISGITCSYDVNSCTCTVEGKTYNYGTAIYNTTDGLGNCITAQCGANGNVIRIVYTCSTSTTIGPSTIPFTFSTVGTTTSGTTLPLKTTIGTTATPTWHKTSTSEPLKVVTTGPIETSTMTVVETTTSVPEITVTSQESTVVTSKPSVTTTTTQAPSSTTVGTTTKLVETTTPEGTTVQVGTTKPPKIVTTGPTTPSTTTVVETTTSVPEITVTSQESTVVTSTPSVPTTTTQAPSSTTLGTTTKPVETTTREETTAIAPITQTLPGSTTVYATSATTQPATNTTVQVGTTKPPKIVTTGPTTTSTTTVVETTTSVPEITVTSQGSTVVTSKPSVTTTTTQAPSSTTVGTTTKLVETTTREGTTAIAPITQTLPGSTTVYATSATTQPATNTTVQGGTTKPPKVVTTGTTASTTTVVETTTSVPEITVTSQESTVVTSKPSVTTTTTQAPSSTTVGTTTKPVETTTPEGTTIQVGTTKPPKIVTTGPTTTSTTTVVETTTSVPEITVTSQESTVVTSTPSVTTTTTQAPSSTTLGTTTKPVETTTREGTTAIAPITQTLPGSTTVYATSATTQPATNTTVQVGTTKPPKIVTTGPTTTSTTTVVETTTSVPEITVTSQGSTVVTSKPSVTTTTTQAPSSTTVGTTTKLVETTTPEGTTVQFGTTKPPKIVTTGPTTTSTTTVIETTTSVPEITVTSQESTVVTSKPSVTTTTTQAPSSTTVGTTTKLVETTIPEGTTVQVVSTKPPKIVTTGPMTTSTTTVVETTTSLPEITVTSQTTTSVAGVTATTSGTTVGVVTGHSQSPTVITKPSVFHTTEIMASTVVTGTTARGSTAIGPVTQTLPGSTTVHTTSATTQPTRSTVVFTSRFPTASTSCVCIVNGTSHRPGDLVYNVTDGLGWCFTAYCNVSCKVETKSSPCHPTPIPTTTAHSATTVFSTTTQATISSSIPLTTALPNSTSTASETTSTTLDCNDVYPPRKNGQSWKVNNCTTATCTNGKITEAQAVCSPSPISICSNGRNVSKVYDDNGCCFHYECECVCSVWGGSHYMTFDGTSYSFNENCSYYLVKEIISKYNLSITVNNHYCDPSNSTFCPKALIVTYQSYKVVLTQLKTSGTEANVVYINQKRIYPAYSNSDLRLTSTDMVITLEIEAINAKVLYRGSSFSIDLPYSLFEGNTEGQCGTCDNSQVNECRSPNGQVESCSESAGQWKVPGTSCVTPTSPPVTTSAPRTSSESPHSTTQHVCQSDICDLLTSSVFAPCNAVISSAPFVKACLSDACNSGNNTCSSLESYATECSNAGVCVDWRNATNGLCEHKCPSNKVYMACGPSVEPTCSSRYNQKFQAYSNTTTQEGCFCPNGTILFNTVYDTCVTSCDCVGPDGKPREPGETWRSGCNTCECNQDSMSIQCQPVQCPSVHSPNCSEPGQQLVNTTGTCCTTQSCECNVNLCPAPITCPLGFQLNVTANTTCCRTYECVPKGVCVYNMTEYKPGAKIPTSESPSESPLEVPSVTGNTTALSLEQESAEATLKPLSNESFTPGPCMDCYCGPNMDPTTNLNIITCKPVVCNTSCSEGYEYQTAAGKCCGACVQKSCIFTTPGNLTVHVIEVNSTYVPPADKCVQYTCEKINGQLVTKETKTTCPPFNPLDCEPGTQSTDASGCCQTCKVQSVCEVQSKQSVIEVNSCKSTQPVNITSCAGHCGSSSVYSAAANTMIHQCECCQEASTRQMQVELTCSDGSKLQHTYTQVQTCSCSKAECAAGTTSNPQHRRRR</sequence>
<feature type="domain" description="VWFD" evidence="12">
    <location>
        <begin position="2253"/>
        <end position="2432"/>
    </location>
</feature>
<dbReference type="PANTHER" id="PTHR11339:SF408">
    <property type="entry name" value="MUCIN-5B"/>
    <property type="match status" value="1"/>
</dbReference>
<dbReference type="GO" id="GO:0005615">
    <property type="term" value="C:extracellular space"/>
    <property type="evidence" value="ECO:0007669"/>
    <property type="project" value="TreeGrafter"/>
</dbReference>
<accession>A0AAQ5YJ33</accession>
<dbReference type="SUPFAM" id="SSF57567">
    <property type="entry name" value="Serine protease inhibitors"/>
    <property type="match status" value="4"/>
</dbReference>
<dbReference type="GeneTree" id="ENSGT00940000156076"/>
<reference evidence="13" key="2">
    <citation type="submission" date="2025-08" db="UniProtKB">
        <authorList>
            <consortium name="Ensembl"/>
        </authorList>
    </citation>
    <scope>IDENTIFICATION</scope>
</reference>
<evidence type="ECO:0000256" key="2">
    <source>
        <dbReference type="ARBA" id="ARBA00022525"/>
    </source>
</evidence>
<dbReference type="PROSITE" id="PS00261">
    <property type="entry name" value="GLYCO_HORMONE_BETA_1"/>
    <property type="match status" value="1"/>
</dbReference>
<feature type="compositionally biased region" description="Low complexity" evidence="8">
    <location>
        <begin position="1432"/>
        <end position="1467"/>
    </location>
</feature>
<dbReference type="PROSITE" id="PS50184">
    <property type="entry name" value="VWFC_2"/>
    <property type="match status" value="1"/>
</dbReference>
<feature type="region of interest" description="Disordered" evidence="8">
    <location>
        <begin position="1728"/>
        <end position="1761"/>
    </location>
</feature>
<feature type="chain" id="PRO_5043949936" description="Mucin-5AC-like" evidence="9">
    <location>
        <begin position="24"/>
        <end position="2982"/>
    </location>
</feature>
<feature type="compositionally biased region" description="Low complexity" evidence="8">
    <location>
        <begin position="2708"/>
        <end position="2724"/>
    </location>
</feature>
<feature type="region of interest" description="Disordered" evidence="8">
    <location>
        <begin position="1502"/>
        <end position="1522"/>
    </location>
</feature>
<feature type="domain" description="VWFD" evidence="12">
    <location>
        <begin position="396"/>
        <end position="572"/>
    </location>
</feature>
<protein>
    <recommendedName>
        <fullName evidence="15">Mucin-5AC-like</fullName>
    </recommendedName>
</protein>
<dbReference type="InterPro" id="IPR001007">
    <property type="entry name" value="VWF_dom"/>
</dbReference>
<dbReference type="InterPro" id="IPR036084">
    <property type="entry name" value="Ser_inhib-like_sf"/>
</dbReference>
<dbReference type="InterPro" id="IPR050780">
    <property type="entry name" value="Mucin_vWF_Thrombospondin_sf"/>
</dbReference>
<dbReference type="InterPro" id="IPR058753">
    <property type="entry name" value="TIL_OTOGL_Mucin"/>
</dbReference>
<reference evidence="13 14" key="1">
    <citation type="submission" date="2022-01" db="EMBL/GenBank/DDBJ databases">
        <title>A chromosome-scale genome assembly of the false clownfish, Amphiprion ocellaris.</title>
        <authorList>
            <person name="Ryu T."/>
        </authorList>
    </citation>
    <scope>NUCLEOTIDE SEQUENCE [LARGE SCALE GENOMIC DNA]</scope>
</reference>
<proteinExistence type="predicted"/>
<dbReference type="GO" id="GO:0031012">
    <property type="term" value="C:extracellular matrix"/>
    <property type="evidence" value="ECO:0007669"/>
    <property type="project" value="TreeGrafter"/>
</dbReference>
<dbReference type="FunFam" id="2.10.25.10:FF:000674">
    <property type="entry name" value="Mucin-2"/>
    <property type="match status" value="1"/>
</dbReference>
<dbReference type="InterPro" id="IPR006207">
    <property type="entry name" value="Cys_knot_C"/>
</dbReference>
<feature type="region of interest" description="Disordered" evidence="8">
    <location>
        <begin position="2428"/>
        <end position="2454"/>
    </location>
</feature>
<dbReference type="Pfam" id="PF01826">
    <property type="entry name" value="TIL"/>
    <property type="match status" value="1"/>
</dbReference>
<dbReference type="InterPro" id="IPR018245">
    <property type="entry name" value="Gonadotropin_bsu_CS"/>
</dbReference>
<dbReference type="PROSITE" id="PS01225">
    <property type="entry name" value="CTCK_2"/>
    <property type="match status" value="1"/>
</dbReference>
<dbReference type="CDD" id="cd19941">
    <property type="entry name" value="TIL"/>
    <property type="match status" value="4"/>
</dbReference>
<evidence type="ECO:0000256" key="3">
    <source>
        <dbReference type="ARBA" id="ARBA00022702"/>
    </source>
</evidence>
<dbReference type="SMART" id="SM00214">
    <property type="entry name" value="VWC"/>
    <property type="match status" value="4"/>
</dbReference>
<feature type="region of interest" description="Disordered" evidence="8">
    <location>
        <begin position="1657"/>
        <end position="1710"/>
    </location>
</feature>
<evidence type="ECO:0000259" key="12">
    <source>
        <dbReference type="PROSITE" id="PS51233"/>
    </source>
</evidence>
<feature type="domain" description="VWFC" evidence="11">
    <location>
        <begin position="2590"/>
        <end position="2656"/>
    </location>
</feature>
<dbReference type="GO" id="GO:0005179">
    <property type="term" value="F:hormone activity"/>
    <property type="evidence" value="ECO:0007669"/>
    <property type="project" value="UniProtKB-KW"/>
</dbReference>
<evidence type="ECO:0000256" key="1">
    <source>
        <dbReference type="ARBA" id="ARBA00004613"/>
    </source>
</evidence>
<feature type="domain" description="VWFD" evidence="12">
    <location>
        <begin position="866"/>
        <end position="1034"/>
    </location>
</feature>
<evidence type="ECO:0008006" key="15">
    <source>
        <dbReference type="Google" id="ProtNLM"/>
    </source>
</evidence>
<dbReference type="InterPro" id="IPR014853">
    <property type="entry name" value="VWF/SSPO/ZAN-like_Cys-rich_dom"/>
</dbReference>
<keyword evidence="9" id="KW-0732">Signal</keyword>
<dbReference type="PROSITE" id="PS01185">
    <property type="entry name" value="CTCK_1"/>
    <property type="match status" value="1"/>
</dbReference>
<evidence type="ECO:0000256" key="4">
    <source>
        <dbReference type="ARBA" id="ARBA00022737"/>
    </source>
</evidence>
<dbReference type="PROSITE" id="PS01208">
    <property type="entry name" value="VWFC_1"/>
    <property type="match status" value="1"/>
</dbReference>
<dbReference type="InterPro" id="IPR002919">
    <property type="entry name" value="TIL_dom"/>
</dbReference>
<feature type="disulfide bond" evidence="7">
    <location>
        <begin position="2911"/>
        <end position="2963"/>
    </location>
</feature>
<dbReference type="SMART" id="SM00215">
    <property type="entry name" value="VWC_out"/>
    <property type="match status" value="4"/>
</dbReference>
<feature type="signal peptide" evidence="9">
    <location>
        <begin position="1"/>
        <end position="23"/>
    </location>
</feature>
<dbReference type="SMART" id="SM00832">
    <property type="entry name" value="C8"/>
    <property type="match status" value="4"/>
</dbReference>
<keyword evidence="14" id="KW-1185">Reference proteome</keyword>
<organism evidence="13 14">
    <name type="scientific">Amphiprion ocellaris</name>
    <name type="common">Clown anemonefish</name>
    <dbReference type="NCBI Taxonomy" id="80972"/>
    <lineage>
        <taxon>Eukaryota</taxon>
        <taxon>Metazoa</taxon>
        <taxon>Chordata</taxon>
        <taxon>Craniata</taxon>
        <taxon>Vertebrata</taxon>
        <taxon>Euteleostomi</taxon>
        <taxon>Actinopterygii</taxon>
        <taxon>Neopterygii</taxon>
        <taxon>Teleostei</taxon>
        <taxon>Neoteleostei</taxon>
        <taxon>Acanthomorphata</taxon>
        <taxon>Ovalentaria</taxon>
        <taxon>Pomacentridae</taxon>
        <taxon>Amphiprion</taxon>
    </lineage>
</organism>
<dbReference type="PANTHER" id="PTHR11339">
    <property type="entry name" value="EXTRACELLULAR MATRIX GLYCOPROTEIN RELATED"/>
    <property type="match status" value="1"/>
</dbReference>
<keyword evidence="5 7" id="KW-1015">Disulfide bond</keyword>
<dbReference type="Proteomes" id="UP001501940">
    <property type="component" value="Chromosome 1"/>
</dbReference>
<dbReference type="Ensembl" id="ENSAOCT00000049887.1">
    <property type="protein sequence ID" value="ENSAOCP00000051856.1"/>
    <property type="gene ID" value="ENSAOCG00000006753.2"/>
</dbReference>
<dbReference type="Pfam" id="PF08742">
    <property type="entry name" value="C8"/>
    <property type="match status" value="4"/>
</dbReference>
<dbReference type="Gene3D" id="2.10.25.10">
    <property type="entry name" value="Laminin"/>
    <property type="match status" value="4"/>
</dbReference>
<evidence type="ECO:0000256" key="8">
    <source>
        <dbReference type="SAM" id="MobiDB-lite"/>
    </source>
</evidence>
<evidence type="ECO:0000256" key="6">
    <source>
        <dbReference type="ARBA" id="ARBA00023180"/>
    </source>
</evidence>
<keyword evidence="3" id="KW-0372">Hormone</keyword>
<evidence type="ECO:0000256" key="5">
    <source>
        <dbReference type="ARBA" id="ARBA00023157"/>
    </source>
</evidence>
<feature type="region of interest" description="Disordered" evidence="8">
    <location>
        <begin position="1432"/>
        <end position="1468"/>
    </location>
</feature>
<keyword evidence="4" id="KW-0677">Repeat</keyword>
<evidence type="ECO:0000256" key="9">
    <source>
        <dbReference type="SAM" id="SignalP"/>
    </source>
</evidence>
<evidence type="ECO:0000313" key="14">
    <source>
        <dbReference type="Proteomes" id="UP001501940"/>
    </source>
</evidence>
<feature type="disulfide bond" evidence="7">
    <location>
        <begin position="2907"/>
        <end position="2961"/>
    </location>
</feature>
<dbReference type="Pfam" id="PF00094">
    <property type="entry name" value="VWD"/>
    <property type="match status" value="4"/>
</dbReference>
<comment type="caution">
    <text evidence="7">Lacks conserved residue(s) required for the propagation of feature annotation.</text>
</comment>
<evidence type="ECO:0000256" key="7">
    <source>
        <dbReference type="PROSITE-ProRule" id="PRU00039"/>
    </source>
</evidence>
<dbReference type="SMART" id="SM00041">
    <property type="entry name" value="CT"/>
    <property type="match status" value="1"/>
</dbReference>
<keyword evidence="6" id="KW-0325">Glycoprotein</keyword>
<dbReference type="SUPFAM" id="SSF57603">
    <property type="entry name" value="FnI-like domain"/>
    <property type="match status" value="1"/>
</dbReference>
<feature type="domain" description="CTCK" evidence="10">
    <location>
        <begin position="2873"/>
        <end position="2969"/>
    </location>
</feature>
<feature type="compositionally biased region" description="Low complexity" evidence="8">
    <location>
        <begin position="2428"/>
        <end position="2448"/>
    </location>
</feature>
<evidence type="ECO:0000313" key="13">
    <source>
        <dbReference type="Ensembl" id="ENSAOCP00000051856.1"/>
    </source>
</evidence>
<dbReference type="SMART" id="SM00216">
    <property type="entry name" value="VWD"/>
    <property type="match status" value="4"/>
</dbReference>
<feature type="disulfide bond" evidence="7">
    <location>
        <begin position="2896"/>
        <end position="2945"/>
    </location>
</feature>
<keyword evidence="2" id="KW-0964">Secreted</keyword>
<evidence type="ECO:0000259" key="10">
    <source>
        <dbReference type="PROSITE" id="PS01225"/>
    </source>
</evidence>
<feature type="region of interest" description="Disordered" evidence="8">
    <location>
        <begin position="1393"/>
        <end position="1418"/>
    </location>
</feature>
<comment type="subcellular location">
    <subcellularLocation>
        <location evidence="1">Secreted</location>
    </subcellularLocation>
</comment>
<feature type="region of interest" description="Disordered" evidence="8">
    <location>
        <begin position="1797"/>
        <end position="1816"/>
    </location>
</feature>
<feature type="region of interest" description="Disordered" evidence="8">
    <location>
        <begin position="2706"/>
        <end position="2725"/>
    </location>
</feature>
<feature type="domain" description="VWFD" evidence="12">
    <location>
        <begin position="47"/>
        <end position="215"/>
    </location>
</feature>
<name>A0AAQ5YJ33_AMPOC</name>
<dbReference type="InterPro" id="IPR001846">
    <property type="entry name" value="VWF_type-D"/>
</dbReference>
<dbReference type="Pfam" id="PF25962">
    <property type="entry name" value="TIL_OTOGL_Mucin"/>
    <property type="match status" value="1"/>
</dbReference>
<evidence type="ECO:0000259" key="11">
    <source>
        <dbReference type="PROSITE" id="PS50184"/>
    </source>
</evidence>
<reference evidence="13" key="3">
    <citation type="submission" date="2025-09" db="UniProtKB">
        <authorList>
            <consortium name="Ensembl"/>
        </authorList>
    </citation>
    <scope>IDENTIFICATION</scope>
</reference>